<dbReference type="EMBL" id="LR699119">
    <property type="protein sequence ID" value="VVC75932.1"/>
    <property type="molecule type" value="Genomic_DNA"/>
</dbReference>
<keyword evidence="16" id="KW-1185">Reference proteome</keyword>
<feature type="binding site" evidence="10 13">
    <location>
        <position position="168"/>
    </location>
    <ligand>
        <name>FMN</name>
        <dbReference type="ChEBI" id="CHEBI:58210"/>
    </ligand>
</feature>
<dbReference type="Gene3D" id="1.20.120.1460">
    <property type="match status" value="1"/>
</dbReference>
<dbReference type="GO" id="GO:0000049">
    <property type="term" value="F:tRNA binding"/>
    <property type="evidence" value="ECO:0007669"/>
    <property type="project" value="UniProtKB-UniRule"/>
</dbReference>
<evidence type="ECO:0000256" key="13">
    <source>
        <dbReference type="PIRSR" id="PIRSR006621-2"/>
    </source>
</evidence>
<dbReference type="InterPro" id="IPR001269">
    <property type="entry name" value="DUS_fam"/>
</dbReference>
<evidence type="ECO:0000259" key="14">
    <source>
        <dbReference type="Pfam" id="PF01207"/>
    </source>
</evidence>
<evidence type="ECO:0000256" key="3">
    <source>
        <dbReference type="ARBA" id="ARBA00022630"/>
    </source>
</evidence>
<keyword evidence="4 10" id="KW-0288">FMN</keyword>
<comment type="catalytic activity">
    <reaction evidence="10">
        <text>5,6-dihydrouridine(20) in tRNA + NAD(+) = uridine(20) in tRNA + NADH + H(+)</text>
        <dbReference type="Rhea" id="RHEA:53340"/>
        <dbReference type="Rhea" id="RHEA-COMP:13533"/>
        <dbReference type="Rhea" id="RHEA-COMP:13534"/>
        <dbReference type="ChEBI" id="CHEBI:15378"/>
        <dbReference type="ChEBI" id="CHEBI:57540"/>
        <dbReference type="ChEBI" id="CHEBI:57945"/>
        <dbReference type="ChEBI" id="CHEBI:65315"/>
        <dbReference type="ChEBI" id="CHEBI:74443"/>
        <dbReference type="EC" id="1.3.1.91"/>
    </reaction>
</comment>
<comment type="cofactor">
    <cofactor evidence="1 10 11 13">
        <name>FMN</name>
        <dbReference type="ChEBI" id="CHEBI:58210"/>
    </cofactor>
</comment>
<keyword evidence="13" id="KW-0547">Nucleotide-binding</keyword>
<comment type="similarity">
    <text evidence="11">Belongs to the dus family.</text>
</comment>
<dbReference type="GO" id="GO:0050660">
    <property type="term" value="F:flavin adenine dinucleotide binding"/>
    <property type="evidence" value="ECO:0007669"/>
    <property type="project" value="InterPro"/>
</dbReference>
<evidence type="ECO:0000256" key="6">
    <source>
        <dbReference type="ARBA" id="ARBA00022857"/>
    </source>
</evidence>
<feature type="binding site" evidence="10 13">
    <location>
        <position position="136"/>
    </location>
    <ligand>
        <name>FMN</name>
        <dbReference type="ChEBI" id="CHEBI:58210"/>
    </ligand>
</feature>
<evidence type="ECO:0000256" key="5">
    <source>
        <dbReference type="ARBA" id="ARBA00022694"/>
    </source>
</evidence>
<feature type="binding site" evidence="10 13">
    <location>
        <begin position="230"/>
        <end position="231"/>
    </location>
    <ligand>
        <name>FMN</name>
        <dbReference type="ChEBI" id="CHEBI:58210"/>
    </ligand>
</feature>
<evidence type="ECO:0000256" key="2">
    <source>
        <dbReference type="ARBA" id="ARBA00022555"/>
    </source>
</evidence>
<dbReference type="OrthoDB" id="9783413at2"/>
<comment type="catalytic activity">
    <reaction evidence="10">
        <text>5,6-dihydrouridine(20a) in tRNA + NAD(+) = uridine(20a) in tRNA + NADH + H(+)</text>
        <dbReference type="Rhea" id="RHEA:53348"/>
        <dbReference type="Rhea" id="RHEA-COMP:13535"/>
        <dbReference type="Rhea" id="RHEA-COMP:13536"/>
        <dbReference type="ChEBI" id="CHEBI:15378"/>
        <dbReference type="ChEBI" id="CHEBI:57540"/>
        <dbReference type="ChEBI" id="CHEBI:57945"/>
        <dbReference type="ChEBI" id="CHEBI:65315"/>
        <dbReference type="ChEBI" id="CHEBI:74443"/>
    </reaction>
</comment>
<feature type="binding site" evidence="10 13">
    <location>
        <begin position="208"/>
        <end position="210"/>
    </location>
    <ligand>
        <name>FMN</name>
        <dbReference type="ChEBI" id="CHEBI:58210"/>
    </ligand>
</feature>
<keyword evidence="2 10" id="KW-0820">tRNA-binding</keyword>
<keyword evidence="7 10" id="KW-0694">RNA-binding</keyword>
<dbReference type="InterPro" id="IPR018517">
    <property type="entry name" value="tRNA_hU_synthase_CS"/>
</dbReference>
<keyword evidence="6 10" id="KW-0521">NADP</keyword>
<feature type="active site" description="Proton donor" evidence="10 12">
    <location>
        <position position="97"/>
    </location>
</feature>
<evidence type="ECO:0000313" key="16">
    <source>
        <dbReference type="Proteomes" id="UP000324194"/>
    </source>
</evidence>
<feature type="site" description="Interacts with tRNA" evidence="10">
    <location>
        <position position="183"/>
    </location>
</feature>
<dbReference type="KEGG" id="asip:AQUSIP_12330"/>
<name>A0A5E4PHK5_9COXI</name>
<protein>
    <recommendedName>
        <fullName evidence="10">tRNA-dihydrouridine(20/20a) synthase</fullName>
        <ecNumber evidence="10">1.3.1.91</ecNumber>
    </recommendedName>
    <alternativeName>
        <fullName evidence="10">U20-specific dihydrouridine synthase</fullName>
        <shortName evidence="10">U20-specific Dus</shortName>
    </alternativeName>
    <alternativeName>
        <fullName evidence="10">tRNA-dihydrouridine synthase A</fullName>
    </alternativeName>
</protein>
<dbReference type="CDD" id="cd02801">
    <property type="entry name" value="DUS_like_FMN"/>
    <property type="match status" value="1"/>
</dbReference>
<dbReference type="AlphaFoldDB" id="A0A5E4PHK5"/>
<dbReference type="PANTHER" id="PTHR42907">
    <property type="entry name" value="FMN-LINKED OXIDOREDUCTASES SUPERFAMILY PROTEIN"/>
    <property type="match status" value="1"/>
</dbReference>
<dbReference type="FunFam" id="3.20.20.70:FF:000083">
    <property type="entry name" value="tRNA-dihydrouridine(20/20a) synthase"/>
    <property type="match status" value="1"/>
</dbReference>
<evidence type="ECO:0000256" key="12">
    <source>
        <dbReference type="PIRSR" id="PIRSR006621-1"/>
    </source>
</evidence>
<dbReference type="SUPFAM" id="SSF51395">
    <property type="entry name" value="FMN-linked oxidoreductases"/>
    <property type="match status" value="1"/>
</dbReference>
<accession>A0A5E4PHK5</accession>
<dbReference type="GO" id="GO:0102266">
    <property type="term" value="F:tRNA-dihydrouridine20a synthase activity"/>
    <property type="evidence" value="ECO:0007669"/>
    <property type="project" value="RHEA"/>
</dbReference>
<evidence type="ECO:0000256" key="10">
    <source>
        <dbReference type="HAMAP-Rule" id="MF_02041"/>
    </source>
</evidence>
<comment type="similarity">
    <text evidence="10">Belongs to the Dus family. DusA subfamily.</text>
</comment>
<evidence type="ECO:0000256" key="1">
    <source>
        <dbReference type="ARBA" id="ARBA00001917"/>
    </source>
</evidence>
<proteinExistence type="inferred from homology"/>
<evidence type="ECO:0000256" key="4">
    <source>
        <dbReference type="ARBA" id="ARBA00022643"/>
    </source>
</evidence>
<dbReference type="NCBIfam" id="NF008774">
    <property type="entry name" value="PRK11815.1"/>
    <property type="match status" value="1"/>
</dbReference>
<keyword evidence="3 10" id="KW-0285">Flavoprotein</keyword>
<feature type="binding site" evidence="10 13">
    <location>
        <position position="67"/>
    </location>
    <ligand>
        <name>FMN</name>
        <dbReference type="ChEBI" id="CHEBI:58210"/>
    </ligand>
</feature>
<evidence type="ECO:0000313" key="15">
    <source>
        <dbReference type="EMBL" id="VVC75932.1"/>
    </source>
</evidence>
<evidence type="ECO:0000256" key="8">
    <source>
        <dbReference type="ARBA" id="ARBA00023002"/>
    </source>
</evidence>
<reference evidence="15 16" key="1">
    <citation type="submission" date="2019-08" db="EMBL/GenBank/DDBJ databases">
        <authorList>
            <person name="Guy L."/>
        </authorList>
    </citation>
    <scope>NUCLEOTIDE SEQUENCE [LARGE SCALE GENOMIC DNA]</scope>
    <source>
        <strain evidence="15 16">SGT-108</strain>
    </source>
</reference>
<organism evidence="15 16">
    <name type="scientific">Aquicella siphonis</name>
    <dbReference type="NCBI Taxonomy" id="254247"/>
    <lineage>
        <taxon>Bacteria</taxon>
        <taxon>Pseudomonadati</taxon>
        <taxon>Pseudomonadota</taxon>
        <taxon>Gammaproteobacteria</taxon>
        <taxon>Legionellales</taxon>
        <taxon>Coxiellaceae</taxon>
        <taxon>Aquicella</taxon>
    </lineage>
</organism>
<dbReference type="HAMAP" id="MF_02041">
    <property type="entry name" value="DusA_subfam"/>
    <property type="match status" value="1"/>
</dbReference>
<dbReference type="GO" id="GO:0010181">
    <property type="term" value="F:FMN binding"/>
    <property type="evidence" value="ECO:0007669"/>
    <property type="project" value="UniProtKB-UniRule"/>
</dbReference>
<evidence type="ECO:0000256" key="7">
    <source>
        <dbReference type="ARBA" id="ARBA00022884"/>
    </source>
</evidence>
<feature type="site" description="Interacts with tRNA" evidence="10">
    <location>
        <position position="94"/>
    </location>
</feature>
<comment type="catalytic activity">
    <reaction evidence="10">
        <text>5,6-dihydrouridine(20) in tRNA + NADP(+) = uridine(20) in tRNA + NADPH + H(+)</text>
        <dbReference type="Rhea" id="RHEA:53336"/>
        <dbReference type="Rhea" id="RHEA-COMP:13533"/>
        <dbReference type="Rhea" id="RHEA-COMP:13534"/>
        <dbReference type="ChEBI" id="CHEBI:15378"/>
        <dbReference type="ChEBI" id="CHEBI:57783"/>
        <dbReference type="ChEBI" id="CHEBI:58349"/>
        <dbReference type="ChEBI" id="CHEBI:65315"/>
        <dbReference type="ChEBI" id="CHEBI:74443"/>
        <dbReference type="EC" id="1.3.1.91"/>
    </reaction>
</comment>
<dbReference type="InterPro" id="IPR013785">
    <property type="entry name" value="Aldolase_TIM"/>
</dbReference>
<dbReference type="EC" id="1.3.1.91" evidence="10"/>
<dbReference type="RefSeq" id="WP_148339197.1">
    <property type="nucleotide sequence ID" value="NZ_LR699119.1"/>
</dbReference>
<comment type="catalytic activity">
    <reaction evidence="10">
        <text>5,6-dihydrouridine(20a) in tRNA + NADP(+) = uridine(20a) in tRNA + NADPH + H(+)</text>
        <dbReference type="Rhea" id="RHEA:53344"/>
        <dbReference type="Rhea" id="RHEA-COMP:13535"/>
        <dbReference type="Rhea" id="RHEA-COMP:13536"/>
        <dbReference type="ChEBI" id="CHEBI:15378"/>
        <dbReference type="ChEBI" id="CHEBI:57783"/>
        <dbReference type="ChEBI" id="CHEBI:58349"/>
        <dbReference type="ChEBI" id="CHEBI:65315"/>
        <dbReference type="ChEBI" id="CHEBI:74443"/>
    </reaction>
</comment>
<dbReference type="PANTHER" id="PTHR42907:SF1">
    <property type="entry name" value="FMN-LINKED OXIDOREDUCTASES SUPERFAMILY PROTEIN"/>
    <property type="match status" value="1"/>
</dbReference>
<dbReference type="Pfam" id="PF01207">
    <property type="entry name" value="Dus"/>
    <property type="match status" value="1"/>
</dbReference>
<feature type="binding site" evidence="10 13">
    <location>
        <begin position="14"/>
        <end position="16"/>
    </location>
    <ligand>
        <name>FMN</name>
        <dbReference type="ChEBI" id="CHEBI:58210"/>
    </ligand>
</feature>
<comment type="caution">
    <text evidence="10">Lacks conserved residue(s) required for the propagation of feature annotation.</text>
</comment>
<feature type="domain" description="DUS-like FMN-binding" evidence="14">
    <location>
        <begin position="12"/>
        <end position="318"/>
    </location>
</feature>
<dbReference type="PROSITE" id="PS01136">
    <property type="entry name" value="UPF0034"/>
    <property type="match status" value="1"/>
</dbReference>
<dbReference type="InterPro" id="IPR035587">
    <property type="entry name" value="DUS-like_FMN-bd"/>
</dbReference>
<dbReference type="NCBIfam" id="TIGR00742">
    <property type="entry name" value="yjbN"/>
    <property type="match status" value="1"/>
</dbReference>
<evidence type="ECO:0000256" key="11">
    <source>
        <dbReference type="PIRNR" id="PIRNR006621"/>
    </source>
</evidence>
<keyword evidence="5 10" id="KW-0819">tRNA processing</keyword>
<dbReference type="GO" id="GO:0102264">
    <property type="term" value="F:tRNA-dihydrouridine20 synthase activity"/>
    <property type="evidence" value="ECO:0007669"/>
    <property type="project" value="UniProtKB-EC"/>
</dbReference>
<sequence>MANPNTSRLVSVAPMMDYTDRHDRYFLRLISPDVLLYTEMITALALEHGNVDYLLAYDASEHPVALQLGGSDPNLLAKGAKLGESYGYDEINLNVGCPSPRVSAGRFGACLMLEPEWVADCVSTMQAQVSIPVTVKCRTGVDEQDSYEQLHHFISTLASAGCKTFIIHARKAWLSGLSPRQNREIPPLQYETVYQIKKDFPGLTVIINGGIQSVSDIDRHLPHVDGVMIGRAAYSNPYLLAEIQSKYFKFKEISDRHAVIKKFLPYIHEQVRNGIKLSAITRHILGLFQGQRGAAAWRRHLSQHAHQPDADIHVIETALSLLQISI</sequence>
<feature type="site" description="Interacts with tRNA; defines subfamily-specific binding signature" evidence="10">
    <location>
        <position position="298"/>
    </location>
</feature>
<comment type="function">
    <text evidence="9 10">Catalyzes the synthesis of 5,6-dihydrouridine (D), a modified base found in the D-loop of most tRNAs, via the reduction of the C5-C6 double bond in target uridines. Specifically modifies U20 and U20a in tRNAs.</text>
</comment>
<evidence type="ECO:0000256" key="9">
    <source>
        <dbReference type="ARBA" id="ARBA00058013"/>
    </source>
</evidence>
<dbReference type="InterPro" id="IPR004653">
    <property type="entry name" value="DusA"/>
</dbReference>
<dbReference type="PIRSF" id="PIRSF006621">
    <property type="entry name" value="Dus"/>
    <property type="match status" value="1"/>
</dbReference>
<gene>
    <name evidence="10 15" type="primary">dusA</name>
    <name evidence="15" type="ORF">AQUSIP_12330</name>
</gene>
<keyword evidence="8 10" id="KW-0560">Oxidoreductase</keyword>
<dbReference type="Gene3D" id="3.20.20.70">
    <property type="entry name" value="Aldolase class I"/>
    <property type="match status" value="1"/>
</dbReference>
<dbReference type="Proteomes" id="UP000324194">
    <property type="component" value="Chromosome 1"/>
</dbReference>